<dbReference type="PIRSF" id="PIRSF038800">
    <property type="entry name" value="KYNU"/>
    <property type="match status" value="1"/>
</dbReference>
<sequence>MPCFDSVYTKEYAQQLDAVDPLARFRNEFYIDEDSIYLDGNSLGLLSTRAEQSLLDVLDSWKQYGIDGWTKGKHPWFYLSESLGEKMASLVGAKAEEVIVTGSTTTNLHQLVSSFFRPEGKKTKILADELNFPSDIYALKSQLHLQGFDPEEHLIQVKSDNGHLLNEEDIIAEMKEDIALIVLPSVLYRSGQILDMERLTTAAHQRNILIGFDLCHSIGAIPHQLRKWDVDFAFWCTYKHVNGGPGSVAALFVNEKHFGRRPGLAGWFSSNKQKQFDMEHTLTPAEHAGAFQIGTPHIFSIAPLIGSLAIFAEAGIEQIRKKSLKLTDYMMTLIEHELSDYQFTIQNPRDERRGAHLYIEHDEAARICKALKEENVIPDFRSPKGIRLAPVALYNTFEEVWNTIQVLKFIMKEERYKKFKNERDVVA</sequence>
<dbReference type="GO" id="GO:0030170">
    <property type="term" value="F:pyridoxal phosphate binding"/>
    <property type="evidence" value="ECO:0007669"/>
    <property type="project" value="UniProtKB-UniRule"/>
</dbReference>
<comment type="catalytic activity">
    <reaction evidence="6">
        <text>3-hydroxy-L-kynurenine + H2O = 3-hydroxyanthranilate + L-alanine + H(+)</text>
        <dbReference type="Rhea" id="RHEA:25143"/>
        <dbReference type="ChEBI" id="CHEBI:15377"/>
        <dbReference type="ChEBI" id="CHEBI:15378"/>
        <dbReference type="ChEBI" id="CHEBI:36559"/>
        <dbReference type="ChEBI" id="CHEBI:57972"/>
        <dbReference type="ChEBI" id="CHEBI:58125"/>
        <dbReference type="EC" id="3.7.1.3"/>
    </reaction>
</comment>
<evidence type="ECO:0000256" key="4">
    <source>
        <dbReference type="HAMAP-Rule" id="MF_01970"/>
    </source>
</evidence>
<name>A0A268NYI0_SHOCL</name>
<comment type="similarity">
    <text evidence="4 6">Belongs to the kynureninase family.</text>
</comment>
<dbReference type="SUPFAM" id="SSF53383">
    <property type="entry name" value="PLP-dependent transferases"/>
    <property type="match status" value="1"/>
</dbReference>
<evidence type="ECO:0000256" key="2">
    <source>
        <dbReference type="ARBA" id="ARBA00022801"/>
    </source>
</evidence>
<dbReference type="NCBIfam" id="TIGR01814">
    <property type="entry name" value="kynureninase"/>
    <property type="match status" value="1"/>
</dbReference>
<dbReference type="InterPro" id="IPR015422">
    <property type="entry name" value="PyrdxlP-dep_Trfase_small"/>
</dbReference>
<comment type="cofactor">
    <cofactor evidence="4 6">
        <name>pyridoxal 5'-phosphate</name>
        <dbReference type="ChEBI" id="CHEBI:597326"/>
    </cofactor>
</comment>
<dbReference type="GO" id="GO:0019805">
    <property type="term" value="P:quinolinate biosynthetic process"/>
    <property type="evidence" value="ECO:0007669"/>
    <property type="project" value="UniProtKB-UniRule"/>
</dbReference>
<evidence type="ECO:0000256" key="5">
    <source>
        <dbReference type="NCBIfam" id="TIGR01814"/>
    </source>
</evidence>
<dbReference type="InterPro" id="IPR015424">
    <property type="entry name" value="PyrdxlP-dep_Trfase"/>
</dbReference>
<keyword evidence="1 4" id="KW-0662">Pyridine nucleotide biosynthesis</keyword>
<gene>
    <name evidence="4 7" type="primary">kynU</name>
    <name evidence="7" type="ORF">CHH72_13060</name>
</gene>
<evidence type="ECO:0000256" key="3">
    <source>
        <dbReference type="ARBA" id="ARBA00022898"/>
    </source>
</evidence>
<evidence type="ECO:0000313" key="7">
    <source>
        <dbReference type="EMBL" id="PAE88564.1"/>
    </source>
</evidence>
<protein>
    <recommendedName>
        <fullName evidence="4 5">Kynureninase</fullName>
        <ecNumber evidence="4 5">3.7.1.3</ecNumber>
    </recommendedName>
    <alternativeName>
        <fullName evidence="4">L-kynurenine hydrolase</fullName>
    </alternativeName>
</protein>
<dbReference type="HAMAP" id="MF_01970">
    <property type="entry name" value="Kynureninase"/>
    <property type="match status" value="1"/>
</dbReference>
<dbReference type="InterPro" id="IPR015421">
    <property type="entry name" value="PyrdxlP-dep_Trfase_major"/>
</dbReference>
<dbReference type="Proteomes" id="UP000216207">
    <property type="component" value="Unassembled WGS sequence"/>
</dbReference>
<comment type="subunit">
    <text evidence="4 6">Homodimer.</text>
</comment>
<dbReference type="GO" id="GO:0005737">
    <property type="term" value="C:cytoplasm"/>
    <property type="evidence" value="ECO:0007669"/>
    <property type="project" value="UniProtKB-UniRule"/>
</dbReference>
<dbReference type="PANTHER" id="PTHR14084">
    <property type="entry name" value="KYNURENINASE"/>
    <property type="match status" value="1"/>
</dbReference>
<dbReference type="UniPathway" id="UPA00334">
    <property type="reaction ID" value="UER00455"/>
</dbReference>
<dbReference type="InterPro" id="IPR010111">
    <property type="entry name" value="Kynureninase"/>
</dbReference>
<dbReference type="PANTHER" id="PTHR14084:SF0">
    <property type="entry name" value="KYNURENINASE"/>
    <property type="match status" value="1"/>
</dbReference>
<comment type="function">
    <text evidence="4 6">Catalyzes the cleavage of L-kynurenine (L-Kyn) and L-3-hydroxykynurenine (L-3OHKyn) into anthranilic acid (AA) and 3-hydroxyanthranilic acid (3-OHAA), respectively.</text>
</comment>
<feature type="binding site" evidence="4">
    <location>
        <position position="213"/>
    </location>
    <ligand>
        <name>pyridoxal 5'-phosphate</name>
        <dbReference type="ChEBI" id="CHEBI:597326"/>
    </ligand>
</feature>
<dbReference type="AlphaFoldDB" id="A0A268NYI0"/>
<dbReference type="UniPathway" id="UPA00253">
    <property type="reaction ID" value="UER00329"/>
</dbReference>
<dbReference type="GO" id="GO:0009435">
    <property type="term" value="P:NAD+ biosynthetic process"/>
    <property type="evidence" value="ECO:0007669"/>
    <property type="project" value="UniProtKB-UniRule"/>
</dbReference>
<dbReference type="Pfam" id="PF22580">
    <property type="entry name" value="KYNU_C"/>
    <property type="match status" value="1"/>
</dbReference>
<reference evidence="7 8" key="1">
    <citation type="submission" date="2017-07" db="EMBL/GenBank/DDBJ databases">
        <title>Isolation and whole genome analysis of endospore-forming bacteria from heroin.</title>
        <authorList>
            <person name="Kalinowski J."/>
            <person name="Ahrens B."/>
            <person name="Al-Dilaimi A."/>
            <person name="Winkler A."/>
            <person name="Wibberg D."/>
            <person name="Schleenbecker U."/>
            <person name="Ruckert C."/>
            <person name="Wolfel R."/>
            <person name="Grass G."/>
        </authorList>
    </citation>
    <scope>NUCLEOTIDE SEQUENCE [LARGE SCALE GENOMIC DNA]</scope>
    <source>
        <strain evidence="7 8">7539</strain>
    </source>
</reference>
<feature type="binding site" evidence="4">
    <location>
        <position position="216"/>
    </location>
    <ligand>
        <name>pyridoxal 5'-phosphate</name>
        <dbReference type="ChEBI" id="CHEBI:597326"/>
    </ligand>
</feature>
<evidence type="ECO:0000256" key="6">
    <source>
        <dbReference type="PIRNR" id="PIRNR038800"/>
    </source>
</evidence>
<dbReference type="GO" id="GO:0019441">
    <property type="term" value="P:L-tryptophan catabolic process to kynurenine"/>
    <property type="evidence" value="ECO:0007669"/>
    <property type="project" value="TreeGrafter"/>
</dbReference>
<feature type="binding site" evidence="4">
    <location>
        <position position="105"/>
    </location>
    <ligand>
        <name>pyridoxal 5'-phosphate</name>
        <dbReference type="ChEBI" id="CHEBI:597326"/>
    </ligand>
</feature>
<dbReference type="GO" id="GO:0043420">
    <property type="term" value="P:anthranilate metabolic process"/>
    <property type="evidence" value="ECO:0007669"/>
    <property type="project" value="TreeGrafter"/>
</dbReference>
<feature type="binding site" evidence="4">
    <location>
        <position position="238"/>
    </location>
    <ligand>
        <name>pyridoxal 5'-phosphate</name>
        <dbReference type="ChEBI" id="CHEBI:597326"/>
    </ligand>
</feature>
<evidence type="ECO:0000313" key="8">
    <source>
        <dbReference type="Proteomes" id="UP000216207"/>
    </source>
</evidence>
<feature type="binding site" evidence="4">
    <location>
        <begin position="132"/>
        <end position="135"/>
    </location>
    <ligand>
        <name>pyridoxal 5'-phosphate</name>
        <dbReference type="ChEBI" id="CHEBI:597326"/>
    </ligand>
</feature>
<proteinExistence type="inferred from homology"/>
<dbReference type="Gene3D" id="3.40.640.10">
    <property type="entry name" value="Type I PLP-dependent aspartate aminotransferase-like (Major domain)"/>
    <property type="match status" value="1"/>
</dbReference>
<feature type="binding site" evidence="4">
    <location>
        <position position="295"/>
    </location>
    <ligand>
        <name>pyridoxal 5'-phosphate</name>
        <dbReference type="ChEBI" id="CHEBI:597326"/>
    </ligand>
</feature>
<feature type="binding site" evidence="4">
    <location>
        <position position="267"/>
    </location>
    <ligand>
        <name>pyridoxal 5'-phosphate</name>
        <dbReference type="ChEBI" id="CHEBI:597326"/>
    </ligand>
</feature>
<feature type="binding site" evidence="4">
    <location>
        <position position="104"/>
    </location>
    <ligand>
        <name>pyridoxal 5'-phosphate</name>
        <dbReference type="ChEBI" id="CHEBI:597326"/>
    </ligand>
</feature>
<dbReference type="Gene3D" id="3.90.1150.10">
    <property type="entry name" value="Aspartate Aminotransferase, domain 1"/>
    <property type="match status" value="1"/>
</dbReference>
<comment type="catalytic activity">
    <reaction evidence="4 6">
        <text>L-kynurenine + H2O = anthranilate + L-alanine + H(+)</text>
        <dbReference type="Rhea" id="RHEA:16813"/>
        <dbReference type="ChEBI" id="CHEBI:15377"/>
        <dbReference type="ChEBI" id="CHEBI:15378"/>
        <dbReference type="ChEBI" id="CHEBI:16567"/>
        <dbReference type="ChEBI" id="CHEBI:57959"/>
        <dbReference type="ChEBI" id="CHEBI:57972"/>
        <dbReference type="EC" id="3.7.1.3"/>
    </reaction>
</comment>
<keyword evidence="3 4" id="KW-0663">Pyridoxal phosphate</keyword>
<comment type="pathway">
    <text evidence="4 6">Cofactor biosynthesis; NAD(+) biosynthesis; quinolinate from L-kynurenine: step 2/3.</text>
</comment>
<dbReference type="RefSeq" id="WP_095326765.1">
    <property type="nucleotide sequence ID" value="NZ_NPCC01000015.1"/>
</dbReference>
<evidence type="ECO:0000256" key="1">
    <source>
        <dbReference type="ARBA" id="ARBA00022642"/>
    </source>
</evidence>
<dbReference type="GO" id="GO:0097053">
    <property type="term" value="P:L-kynurenine catabolic process"/>
    <property type="evidence" value="ECO:0007669"/>
    <property type="project" value="UniProtKB-UniRule"/>
</dbReference>
<comment type="caution">
    <text evidence="4">Lacks conserved residue(s) required for the propagation of feature annotation.</text>
</comment>
<dbReference type="EC" id="3.7.1.3" evidence="4 5"/>
<organism evidence="7 8">
    <name type="scientific">Shouchella clausii</name>
    <name type="common">Alkalihalobacillus clausii</name>
    <dbReference type="NCBI Taxonomy" id="79880"/>
    <lineage>
        <taxon>Bacteria</taxon>
        <taxon>Bacillati</taxon>
        <taxon>Bacillota</taxon>
        <taxon>Bacilli</taxon>
        <taxon>Bacillales</taxon>
        <taxon>Bacillaceae</taxon>
        <taxon>Shouchella</taxon>
    </lineage>
</organism>
<accession>A0A268NYI0</accession>
<dbReference type="EMBL" id="NPCC01000015">
    <property type="protein sequence ID" value="PAE88564.1"/>
    <property type="molecule type" value="Genomic_DNA"/>
</dbReference>
<comment type="pathway">
    <text evidence="4 6">Amino-acid degradation; L-kynurenine degradation; L-alanine and anthranilate from L-kynurenine: step 1/1.</text>
</comment>
<feature type="modified residue" description="N6-(pyridoxal phosphate)lysine" evidence="4">
    <location>
        <position position="239"/>
    </location>
</feature>
<comment type="caution">
    <text evidence="7">The sequence shown here is derived from an EMBL/GenBank/DDBJ whole genome shotgun (WGS) entry which is preliminary data.</text>
</comment>
<dbReference type="GO" id="GO:0030429">
    <property type="term" value="F:kynureninase activity"/>
    <property type="evidence" value="ECO:0007669"/>
    <property type="project" value="UniProtKB-UniRule"/>
</dbReference>
<keyword evidence="2 4" id="KW-0378">Hydrolase</keyword>